<sequence length="600" mass="64583" precursor="true">MKKNVRSLLFLVPLGAIAAGIVYAQRPGMFGFGPGGPGGPGGPNREERKIVKQYDVDGNGWLNADERQVARKAIASDAATEGERRGRGGPGGPGGRGRGPGGQSEPGTPGTKVEVADVAVYPDKPLYDPSVLRTVFLEFENDEWETELEEFHGTDVDVPATMIVDGKTYEGVGVHFRGASSFGHVPRGSKRSFNVSLDTIDEDQRIGGYKTLNLLNCHGDPSMMSSVVYSQIVRKYIPAPKANFVHVVVNGESWGLYNSVQQFDKTFLKENYDGSKGTRWKVPGNPGADGGLRYLGDDLAEYKARFEMKSNDGEKEWQALIELCKTLNETPPEQLVAALEPILDIDETLKFLALDVVLLNGDGYWTRASDYNLFRGKDGKFHIIPHDMNEGFGLAGHGGPRPGRDGRDGPGRGPGRGEQFGRGGPPEFGPGREFEPGRRGGPEGRGGFGGPDGFAGPGGPEGFGGPGGPGGFGGPGGGMGRGPGGRGPRGGGVDTNPLIGLDSDRMPLRSRLLAVPELRTRYMQYVREIAADSVAWDQLGPMVEEYRNLIDPLVKADTRKLSPYEAFQNATTSDAPKADQPMSLRKFAEERSKFLLSYER</sequence>
<keyword evidence="2" id="KW-0732">Signal</keyword>
<dbReference type="InterPro" id="IPR014867">
    <property type="entry name" value="Spore_coat_CotH_CotH2/3/7"/>
</dbReference>
<proteinExistence type="predicted"/>
<feature type="compositionally biased region" description="Basic and acidic residues" evidence="1">
    <location>
        <begin position="430"/>
        <end position="442"/>
    </location>
</feature>
<dbReference type="AlphaFoldDB" id="A0A517M0P5"/>
<dbReference type="EMBL" id="CP036261">
    <property type="protein sequence ID" value="QDS88442.1"/>
    <property type="molecule type" value="Genomic_DNA"/>
</dbReference>
<evidence type="ECO:0000313" key="3">
    <source>
        <dbReference type="EMBL" id="QDS88442.1"/>
    </source>
</evidence>
<feature type="compositionally biased region" description="Gly residues" evidence="1">
    <location>
        <begin position="88"/>
        <end position="104"/>
    </location>
</feature>
<dbReference type="Proteomes" id="UP000319557">
    <property type="component" value="Chromosome"/>
</dbReference>
<dbReference type="KEGG" id="ruv:EC9_26330"/>
<evidence type="ECO:0000256" key="2">
    <source>
        <dbReference type="SAM" id="SignalP"/>
    </source>
</evidence>
<feature type="compositionally biased region" description="Gly residues" evidence="1">
    <location>
        <begin position="443"/>
        <end position="493"/>
    </location>
</feature>
<keyword evidence="3" id="KW-0946">Virion</keyword>
<feature type="region of interest" description="Disordered" evidence="1">
    <location>
        <begin position="392"/>
        <end position="502"/>
    </location>
</feature>
<dbReference type="Pfam" id="PF08757">
    <property type="entry name" value="CotH"/>
    <property type="match status" value="2"/>
</dbReference>
<organism evidence="3 4">
    <name type="scientific">Rosistilla ulvae</name>
    <dbReference type="NCBI Taxonomy" id="1930277"/>
    <lineage>
        <taxon>Bacteria</taxon>
        <taxon>Pseudomonadati</taxon>
        <taxon>Planctomycetota</taxon>
        <taxon>Planctomycetia</taxon>
        <taxon>Pirellulales</taxon>
        <taxon>Pirellulaceae</taxon>
        <taxon>Rosistilla</taxon>
    </lineage>
</organism>
<feature type="region of interest" description="Disordered" evidence="1">
    <location>
        <begin position="76"/>
        <end position="111"/>
    </location>
</feature>
<evidence type="ECO:0000256" key="1">
    <source>
        <dbReference type="SAM" id="MobiDB-lite"/>
    </source>
</evidence>
<keyword evidence="3" id="KW-0167">Capsid protein</keyword>
<feature type="signal peptide" evidence="2">
    <location>
        <begin position="1"/>
        <end position="18"/>
    </location>
</feature>
<name>A0A517M0P5_9BACT</name>
<evidence type="ECO:0000313" key="4">
    <source>
        <dbReference type="Proteomes" id="UP000319557"/>
    </source>
</evidence>
<dbReference type="PANTHER" id="PTHR40050">
    <property type="entry name" value="INNER SPORE COAT PROTEIN H"/>
    <property type="match status" value="1"/>
</dbReference>
<feature type="chain" id="PRO_5021978798" evidence="2">
    <location>
        <begin position="19"/>
        <end position="600"/>
    </location>
</feature>
<feature type="compositionally biased region" description="Gly residues" evidence="1">
    <location>
        <begin position="411"/>
        <end position="426"/>
    </location>
</feature>
<keyword evidence="4" id="KW-1185">Reference proteome</keyword>
<gene>
    <name evidence="3" type="primary">cotH</name>
    <name evidence="3" type="ORF">EC9_26330</name>
</gene>
<accession>A0A517M0P5</accession>
<reference evidence="3 4" key="1">
    <citation type="submission" date="2019-02" db="EMBL/GenBank/DDBJ databases">
        <title>Deep-cultivation of Planctomycetes and their phenomic and genomic characterization uncovers novel biology.</title>
        <authorList>
            <person name="Wiegand S."/>
            <person name="Jogler M."/>
            <person name="Boedeker C."/>
            <person name="Pinto D."/>
            <person name="Vollmers J."/>
            <person name="Rivas-Marin E."/>
            <person name="Kohn T."/>
            <person name="Peeters S.H."/>
            <person name="Heuer A."/>
            <person name="Rast P."/>
            <person name="Oberbeckmann S."/>
            <person name="Bunk B."/>
            <person name="Jeske O."/>
            <person name="Meyerdierks A."/>
            <person name="Storesund J.E."/>
            <person name="Kallscheuer N."/>
            <person name="Luecker S."/>
            <person name="Lage O.M."/>
            <person name="Pohl T."/>
            <person name="Merkel B.J."/>
            <person name="Hornburger P."/>
            <person name="Mueller R.-W."/>
            <person name="Bruemmer F."/>
            <person name="Labrenz M."/>
            <person name="Spormann A.M."/>
            <person name="Op den Camp H."/>
            <person name="Overmann J."/>
            <person name="Amann R."/>
            <person name="Jetten M.S.M."/>
            <person name="Mascher T."/>
            <person name="Medema M.H."/>
            <person name="Devos D.P."/>
            <person name="Kaster A.-K."/>
            <person name="Ovreas L."/>
            <person name="Rohde M."/>
            <person name="Galperin M.Y."/>
            <person name="Jogler C."/>
        </authorList>
    </citation>
    <scope>NUCLEOTIDE SEQUENCE [LARGE SCALE GENOMIC DNA]</scope>
    <source>
        <strain evidence="3 4">EC9</strain>
    </source>
</reference>
<dbReference type="PANTHER" id="PTHR40050:SF1">
    <property type="entry name" value="INNER SPORE COAT PROTEIN H"/>
    <property type="match status" value="1"/>
</dbReference>
<dbReference type="OrthoDB" id="3235126at2"/>
<protein>
    <submittedName>
        <fullName evidence="3">Inner spore coat protein H</fullName>
    </submittedName>
</protein>
<dbReference type="RefSeq" id="WP_145345670.1">
    <property type="nucleotide sequence ID" value="NZ_CP036261.1"/>
</dbReference>